<evidence type="ECO:0000313" key="2">
    <source>
        <dbReference type="EMBL" id="PIA12800.1"/>
    </source>
</evidence>
<dbReference type="GO" id="GO:0005737">
    <property type="term" value="C:cytoplasm"/>
    <property type="evidence" value="ECO:0007669"/>
    <property type="project" value="TreeGrafter"/>
</dbReference>
<name>A0A2G5B1B4_COERN</name>
<proteinExistence type="predicted"/>
<evidence type="ECO:0000259" key="1">
    <source>
        <dbReference type="Pfam" id="PF10189"/>
    </source>
</evidence>
<dbReference type="STRING" id="763665.A0A2G5B1B4"/>
<dbReference type="PANTHER" id="PTHR13587:SF7">
    <property type="entry name" value="INTEGRATOR COMPLEX SUBUNIT 3"/>
    <property type="match status" value="1"/>
</dbReference>
<dbReference type="InterPro" id="IPR045334">
    <property type="entry name" value="INTS3"/>
</dbReference>
<sequence length="409" mass="46309">MEASEYLRQLSIVSRDGFAQAIGRLQLISNAGRFGRVRETVRTQLFWLLGELVRMNAHGVEQVALALTRQMRGGDVTSGNIRLCTQLLDFLQKNYSWLMTQPLLIATTAYAFGRVILDHTRHTELRSNESSFVVRLLRERFSECAMIGRDLIRMLQDAARVPAFAELWRDLLQSPQKLSTQLTSIEQILRVPTPRVFLANRLTVEMERRLVFILEHVPVAGFTRNLMWFVQRYLSTPESETLYSDLVRFVVGVVHPPNAVLASNVVPRYVFLGALLRFVRSQVVAANVKLALFYDWLCYDPQRDSIMNIEPGVLLIARSIDRYAYLTASLVEFLSFVVDAYAPALATVIHRSIGLVMLGAVEKGVLPSLTPVCEHPRIDTTTRRQLHHLFPQLVPPVSDTVSAGDSVVY</sequence>
<gene>
    <name evidence="2" type="ORF">COEREDRAFT_94923</name>
</gene>
<protein>
    <submittedName>
        <fullName evidence="2">Integrator complex subunit 3</fullName>
    </submittedName>
</protein>
<feature type="domain" description="Integrator complex subunit 3 N-terminal" evidence="1">
    <location>
        <begin position="3"/>
        <end position="387"/>
    </location>
</feature>
<dbReference type="OrthoDB" id="2021145at2759"/>
<dbReference type="AlphaFoldDB" id="A0A2G5B1B4"/>
<dbReference type="InterPro" id="IPR019333">
    <property type="entry name" value="INTS3_N"/>
</dbReference>
<accession>A0A2G5B1B4</accession>
<dbReference type="PANTHER" id="PTHR13587">
    <property type="entry name" value="INTEGRATOR COMPLEX SUBUNIT 3"/>
    <property type="match status" value="1"/>
</dbReference>
<dbReference type="EMBL" id="KZ303569">
    <property type="protein sequence ID" value="PIA12800.1"/>
    <property type="molecule type" value="Genomic_DNA"/>
</dbReference>
<organism evidence="2 3">
    <name type="scientific">Coemansia reversa (strain ATCC 12441 / NRRL 1564)</name>
    <dbReference type="NCBI Taxonomy" id="763665"/>
    <lineage>
        <taxon>Eukaryota</taxon>
        <taxon>Fungi</taxon>
        <taxon>Fungi incertae sedis</taxon>
        <taxon>Zoopagomycota</taxon>
        <taxon>Kickxellomycotina</taxon>
        <taxon>Kickxellomycetes</taxon>
        <taxon>Kickxellales</taxon>
        <taxon>Kickxellaceae</taxon>
        <taxon>Coemansia</taxon>
    </lineage>
</organism>
<dbReference type="Proteomes" id="UP000242474">
    <property type="component" value="Unassembled WGS sequence"/>
</dbReference>
<evidence type="ECO:0000313" key="3">
    <source>
        <dbReference type="Proteomes" id="UP000242474"/>
    </source>
</evidence>
<reference evidence="2 3" key="1">
    <citation type="journal article" date="2015" name="Genome Biol. Evol.">
        <title>Phylogenomic analyses indicate that early fungi evolved digesting cell walls of algal ancestors of land plants.</title>
        <authorList>
            <person name="Chang Y."/>
            <person name="Wang S."/>
            <person name="Sekimoto S."/>
            <person name="Aerts A.L."/>
            <person name="Choi C."/>
            <person name="Clum A."/>
            <person name="LaButti K.M."/>
            <person name="Lindquist E.A."/>
            <person name="Yee Ngan C."/>
            <person name="Ohm R.A."/>
            <person name="Salamov A.A."/>
            <person name="Grigoriev I.V."/>
            <person name="Spatafora J.W."/>
            <person name="Berbee M.L."/>
        </authorList>
    </citation>
    <scope>NUCLEOTIDE SEQUENCE [LARGE SCALE GENOMIC DNA]</scope>
    <source>
        <strain evidence="2 3">NRRL 1564</strain>
    </source>
</reference>
<dbReference type="Pfam" id="PF10189">
    <property type="entry name" value="Ints3_N"/>
    <property type="match status" value="1"/>
</dbReference>
<keyword evidence="3" id="KW-1185">Reference proteome</keyword>